<evidence type="ECO:0000313" key="2">
    <source>
        <dbReference type="Proteomes" id="UP000308600"/>
    </source>
</evidence>
<reference evidence="1 2" key="1">
    <citation type="journal article" date="2019" name="Nat. Ecol. Evol.">
        <title>Megaphylogeny resolves global patterns of mushroom evolution.</title>
        <authorList>
            <person name="Varga T."/>
            <person name="Krizsan K."/>
            <person name="Foldi C."/>
            <person name="Dima B."/>
            <person name="Sanchez-Garcia M."/>
            <person name="Sanchez-Ramirez S."/>
            <person name="Szollosi G.J."/>
            <person name="Szarkandi J.G."/>
            <person name="Papp V."/>
            <person name="Albert L."/>
            <person name="Andreopoulos W."/>
            <person name="Angelini C."/>
            <person name="Antonin V."/>
            <person name="Barry K.W."/>
            <person name="Bougher N.L."/>
            <person name="Buchanan P."/>
            <person name="Buyck B."/>
            <person name="Bense V."/>
            <person name="Catcheside P."/>
            <person name="Chovatia M."/>
            <person name="Cooper J."/>
            <person name="Damon W."/>
            <person name="Desjardin D."/>
            <person name="Finy P."/>
            <person name="Geml J."/>
            <person name="Haridas S."/>
            <person name="Hughes K."/>
            <person name="Justo A."/>
            <person name="Karasinski D."/>
            <person name="Kautmanova I."/>
            <person name="Kiss B."/>
            <person name="Kocsube S."/>
            <person name="Kotiranta H."/>
            <person name="LaButti K.M."/>
            <person name="Lechner B.E."/>
            <person name="Liimatainen K."/>
            <person name="Lipzen A."/>
            <person name="Lukacs Z."/>
            <person name="Mihaltcheva S."/>
            <person name="Morgado L.N."/>
            <person name="Niskanen T."/>
            <person name="Noordeloos M.E."/>
            <person name="Ohm R.A."/>
            <person name="Ortiz-Santana B."/>
            <person name="Ovrebo C."/>
            <person name="Racz N."/>
            <person name="Riley R."/>
            <person name="Savchenko A."/>
            <person name="Shiryaev A."/>
            <person name="Soop K."/>
            <person name="Spirin V."/>
            <person name="Szebenyi C."/>
            <person name="Tomsovsky M."/>
            <person name="Tulloss R.E."/>
            <person name="Uehling J."/>
            <person name="Grigoriev I.V."/>
            <person name="Vagvolgyi C."/>
            <person name="Papp T."/>
            <person name="Martin F.M."/>
            <person name="Miettinen O."/>
            <person name="Hibbett D.S."/>
            <person name="Nagy L.G."/>
        </authorList>
    </citation>
    <scope>NUCLEOTIDE SEQUENCE [LARGE SCALE GENOMIC DNA]</scope>
    <source>
        <strain evidence="1 2">NL-1719</strain>
    </source>
</reference>
<dbReference type="Proteomes" id="UP000308600">
    <property type="component" value="Unassembled WGS sequence"/>
</dbReference>
<accession>A0ACD3BCH6</accession>
<dbReference type="EMBL" id="ML208262">
    <property type="protein sequence ID" value="TFK75738.1"/>
    <property type="molecule type" value="Genomic_DNA"/>
</dbReference>
<name>A0ACD3BCH6_9AGAR</name>
<organism evidence="1 2">
    <name type="scientific">Pluteus cervinus</name>
    <dbReference type="NCBI Taxonomy" id="181527"/>
    <lineage>
        <taxon>Eukaryota</taxon>
        <taxon>Fungi</taxon>
        <taxon>Dikarya</taxon>
        <taxon>Basidiomycota</taxon>
        <taxon>Agaricomycotina</taxon>
        <taxon>Agaricomycetes</taxon>
        <taxon>Agaricomycetidae</taxon>
        <taxon>Agaricales</taxon>
        <taxon>Pluteineae</taxon>
        <taxon>Pluteaceae</taxon>
        <taxon>Pluteus</taxon>
    </lineage>
</organism>
<gene>
    <name evidence="1" type="ORF">BDN72DRAFT_454193</name>
</gene>
<keyword evidence="2" id="KW-1185">Reference proteome</keyword>
<evidence type="ECO:0000313" key="1">
    <source>
        <dbReference type="EMBL" id="TFK75738.1"/>
    </source>
</evidence>
<proteinExistence type="predicted"/>
<sequence length="306" mass="34772">MESSLTELSYSLSPFTRNSLAAALALSIYECFITHQDERRYIWKGPSNSYKYLYLFLRYFTLGTQLMSLYFMMVVFSRPVQPALCRIWYRFEAIKVQLVLLCVELILSQRVYALHDRSPRIGVFLLCVLCASNTVEMVCSMRSINTIYFDTGCMILGGLQQMSPYPAALLFTQTSIFILTIYKRNVVARDKWESVPILKLIIRDGLIVFGATSVITSIAVPSTVMEKPTHHLLPWFTVISSTAACRMIANTQRLHEQPQDPIRSFHWQTTKPDRIEELSTIVTVESSASSAQLVASTWPTGSFGMP</sequence>
<protein>
    <submittedName>
        <fullName evidence="1">Uncharacterized protein</fullName>
    </submittedName>
</protein>